<sequence length="135" mass="14639">MYKNILIPVAPDHSTSYKQALAMARKLVAQDGKITALTVLEAIPDFVRSQVPSDIYEGRAAEAEGALKADLGDSADIEPVVVSGHSYRTILDYAHNADVDCIIITSHKPEFSDYLIGSTAARVVRHAKCCVVVLR</sequence>
<dbReference type="PANTHER" id="PTHR46268">
    <property type="entry name" value="STRESS RESPONSE PROTEIN NHAX"/>
    <property type="match status" value="1"/>
</dbReference>
<dbReference type="AlphaFoldDB" id="A0A1M5V2Y8"/>
<dbReference type="InterPro" id="IPR014729">
    <property type="entry name" value="Rossmann-like_a/b/a_fold"/>
</dbReference>
<dbReference type="CDD" id="cd00293">
    <property type="entry name" value="USP-like"/>
    <property type="match status" value="1"/>
</dbReference>
<name>A0A1M5V2Y8_9RHOB</name>
<dbReference type="Pfam" id="PF00582">
    <property type="entry name" value="Usp"/>
    <property type="match status" value="1"/>
</dbReference>
<dbReference type="InterPro" id="IPR006015">
    <property type="entry name" value="Universal_stress_UspA"/>
</dbReference>
<proteinExistence type="inferred from homology"/>
<dbReference type="InterPro" id="IPR006016">
    <property type="entry name" value="UspA"/>
</dbReference>
<evidence type="ECO:0000313" key="4">
    <source>
        <dbReference type="Proteomes" id="UP000184211"/>
    </source>
</evidence>
<dbReference type="SUPFAM" id="SSF52402">
    <property type="entry name" value="Adenine nucleotide alpha hydrolases-like"/>
    <property type="match status" value="1"/>
</dbReference>
<reference evidence="4" key="1">
    <citation type="submission" date="2016-11" db="EMBL/GenBank/DDBJ databases">
        <authorList>
            <person name="Varghese N."/>
            <person name="Submissions S."/>
        </authorList>
    </citation>
    <scope>NUCLEOTIDE SEQUENCE [LARGE SCALE GENOMIC DNA]</scope>
    <source>
        <strain evidence="4">DSM 28223</strain>
    </source>
</reference>
<dbReference type="STRING" id="870908.SAMN04488044_3061"/>
<feature type="domain" description="UspA" evidence="2">
    <location>
        <begin position="1"/>
        <end position="135"/>
    </location>
</feature>
<evidence type="ECO:0000259" key="2">
    <source>
        <dbReference type="Pfam" id="PF00582"/>
    </source>
</evidence>
<dbReference type="PANTHER" id="PTHR46268:SF6">
    <property type="entry name" value="UNIVERSAL STRESS PROTEIN UP12"/>
    <property type="match status" value="1"/>
</dbReference>
<dbReference type="OrthoDB" id="9792500at2"/>
<gene>
    <name evidence="3" type="ORF">SAMN04488044_3061</name>
</gene>
<comment type="similarity">
    <text evidence="1">Belongs to the universal stress protein A family.</text>
</comment>
<evidence type="ECO:0000256" key="1">
    <source>
        <dbReference type="ARBA" id="ARBA00008791"/>
    </source>
</evidence>
<evidence type="ECO:0000313" key="3">
    <source>
        <dbReference type="EMBL" id="SHH69576.1"/>
    </source>
</evidence>
<dbReference type="EMBL" id="FQWM01000007">
    <property type="protein sequence ID" value="SHH69576.1"/>
    <property type="molecule type" value="Genomic_DNA"/>
</dbReference>
<keyword evidence="4" id="KW-1185">Reference proteome</keyword>
<dbReference type="Gene3D" id="3.40.50.620">
    <property type="entry name" value="HUPs"/>
    <property type="match status" value="1"/>
</dbReference>
<dbReference type="RefSeq" id="WP_072793894.1">
    <property type="nucleotide sequence ID" value="NZ_FQWM01000007.1"/>
</dbReference>
<organism evidence="3 4">
    <name type="scientific">Cognatishimia maritima</name>
    <dbReference type="NCBI Taxonomy" id="870908"/>
    <lineage>
        <taxon>Bacteria</taxon>
        <taxon>Pseudomonadati</taxon>
        <taxon>Pseudomonadota</taxon>
        <taxon>Alphaproteobacteria</taxon>
        <taxon>Rhodobacterales</taxon>
        <taxon>Paracoccaceae</taxon>
        <taxon>Cognatishimia</taxon>
    </lineage>
</organism>
<dbReference type="PRINTS" id="PR01438">
    <property type="entry name" value="UNVRSLSTRESS"/>
</dbReference>
<accession>A0A1M5V2Y8</accession>
<dbReference type="Proteomes" id="UP000184211">
    <property type="component" value="Unassembled WGS sequence"/>
</dbReference>
<protein>
    <submittedName>
        <fullName evidence="3">Nucleotide-binding universal stress protein, UspA family</fullName>
    </submittedName>
</protein>